<dbReference type="Proteomes" id="UP000320876">
    <property type="component" value="Unassembled WGS sequence"/>
</dbReference>
<protein>
    <recommendedName>
        <fullName evidence="3">Thioredoxin-like protein</fullName>
    </recommendedName>
</protein>
<dbReference type="SUPFAM" id="SSF52833">
    <property type="entry name" value="Thioredoxin-like"/>
    <property type="match status" value="1"/>
</dbReference>
<reference evidence="1 2" key="1">
    <citation type="submission" date="2019-06" db="EMBL/GenBank/DDBJ databases">
        <title>Sequencing the genomes of 1000 actinobacteria strains.</title>
        <authorList>
            <person name="Klenk H.-P."/>
        </authorList>
    </citation>
    <scope>NUCLEOTIDE SEQUENCE [LARGE SCALE GENOMIC DNA]</scope>
    <source>
        <strain evidence="1 2">DSM 45679</strain>
    </source>
</reference>
<dbReference type="AlphaFoldDB" id="A0A542DF88"/>
<evidence type="ECO:0000313" key="1">
    <source>
        <dbReference type="EMBL" id="TQJ01720.1"/>
    </source>
</evidence>
<evidence type="ECO:0008006" key="3">
    <source>
        <dbReference type="Google" id="ProtNLM"/>
    </source>
</evidence>
<gene>
    <name evidence="1" type="ORF">FB471_1429</name>
</gene>
<dbReference type="EMBL" id="VFML01000001">
    <property type="protein sequence ID" value="TQJ01720.1"/>
    <property type="molecule type" value="Genomic_DNA"/>
</dbReference>
<dbReference type="InterPro" id="IPR036249">
    <property type="entry name" value="Thioredoxin-like_sf"/>
</dbReference>
<keyword evidence="2" id="KW-1185">Reference proteome</keyword>
<comment type="caution">
    <text evidence="1">The sequence shown here is derived from an EMBL/GenBank/DDBJ whole genome shotgun (WGS) entry which is preliminary data.</text>
</comment>
<accession>A0A542DF88</accession>
<sequence>MLEIYVSPGCVGCRRASAYADALRQHRPDQPVRVIDLATHQGPLPDGVIGTPTYRLGGRIISLGNPAWEELLDTLDNRLNRVHDA</sequence>
<name>A0A542DF88_AMYCI</name>
<proteinExistence type="predicted"/>
<evidence type="ECO:0000313" key="2">
    <source>
        <dbReference type="Proteomes" id="UP000320876"/>
    </source>
</evidence>
<organism evidence="1 2">
    <name type="scientific">Amycolatopsis cihanbeyliensis</name>
    <dbReference type="NCBI Taxonomy" id="1128664"/>
    <lineage>
        <taxon>Bacteria</taxon>
        <taxon>Bacillati</taxon>
        <taxon>Actinomycetota</taxon>
        <taxon>Actinomycetes</taxon>
        <taxon>Pseudonocardiales</taxon>
        <taxon>Pseudonocardiaceae</taxon>
        <taxon>Amycolatopsis</taxon>
    </lineage>
</organism>